<evidence type="ECO:0000256" key="4">
    <source>
        <dbReference type="SAM" id="MobiDB-lite"/>
    </source>
</evidence>
<evidence type="ECO:0000256" key="1">
    <source>
        <dbReference type="ARBA" id="ARBA00004123"/>
    </source>
</evidence>
<dbReference type="Pfam" id="PF09751">
    <property type="entry name" value="Es2"/>
    <property type="match status" value="1"/>
</dbReference>
<feature type="compositionally biased region" description="Polar residues" evidence="4">
    <location>
        <begin position="112"/>
        <end position="131"/>
    </location>
</feature>
<dbReference type="PANTHER" id="PTHR12940">
    <property type="entry name" value="ES-2 PROTEIN - RELATED"/>
    <property type="match status" value="1"/>
</dbReference>
<dbReference type="GeneID" id="108739611"/>
<dbReference type="Proteomes" id="UP000192223">
    <property type="component" value="Unplaced"/>
</dbReference>
<dbReference type="CTD" id="109579"/>
<dbReference type="InParanoid" id="A0A1W4X9M2"/>
<comment type="subcellular location">
    <subcellularLocation>
        <location evidence="1">Nucleus</location>
    </subcellularLocation>
</comment>
<evidence type="ECO:0000256" key="3">
    <source>
        <dbReference type="ARBA" id="ARBA00023242"/>
    </source>
</evidence>
<dbReference type="RefSeq" id="XP_018329098.1">
    <property type="nucleotide sequence ID" value="XM_018473596.1"/>
</dbReference>
<dbReference type="InterPro" id="IPR019148">
    <property type="entry name" value="Nuclear_protein_DGCR14_ESS-2"/>
</dbReference>
<sequence length="481" mass="54672">MAKSPGISPEKQLASPIKSSQTEIVFKKPETLPKRRRKQTILDEETYIEKMGKIIQRDFFPDLEKLKAQNDYLDALEKNDMTRLREIHMKYSGRRPPTERIPSPATFETPANIHSSQNTETDPPVQDQQQENQDKESSDPKLSLDQFLNVHTSQDNESFKELMIEADKKHQEKYSYLYKEENKSNDEQRMLLALPSVEQQCELSEKKFIVDTWGYKNKNYIMFVPDGVELTDEEKIEMSKKKQEIVHSNTRLRENPFNEVQSKETINELAKSQAKVLDGKIGVDGKELIPPDTPKINGFKLVRSPSPYPGVAQSPLMTWGEIEGTPFRLDGSDTPIPKTPGPAFKIAEPAKREKIALALAEKVGEKHREDKRKAMDVARRQFATPSPKPNTPFSDRLALMSPAARRLATSRLKLGSSEFGSPLTSPSPLGRSITPRRVTPVSIRRAVTPKINLGKKRVDDNLTDDLLKINVPKRNRAADFF</sequence>
<accession>A0A1W4X9M2</accession>
<dbReference type="STRING" id="224129.A0A1W4X9M2"/>
<gene>
    <name evidence="6" type="primary">LOC108739611</name>
</gene>
<keyword evidence="5" id="KW-1185">Reference proteome</keyword>
<reference evidence="6" key="1">
    <citation type="submission" date="2025-08" db="UniProtKB">
        <authorList>
            <consortium name="RefSeq"/>
        </authorList>
    </citation>
    <scope>IDENTIFICATION</scope>
    <source>
        <tissue evidence="6">Entire body</tissue>
    </source>
</reference>
<feature type="region of interest" description="Disordered" evidence="4">
    <location>
        <begin position="1"/>
        <end position="38"/>
    </location>
</feature>
<dbReference type="FunCoup" id="A0A1W4X9M2">
    <property type="interactions" value="1308"/>
</dbReference>
<evidence type="ECO:0000313" key="5">
    <source>
        <dbReference type="Proteomes" id="UP000192223"/>
    </source>
</evidence>
<dbReference type="OrthoDB" id="19679at2759"/>
<dbReference type="KEGG" id="apln:108739611"/>
<evidence type="ECO:0000256" key="2">
    <source>
        <dbReference type="ARBA" id="ARBA00009072"/>
    </source>
</evidence>
<dbReference type="AlphaFoldDB" id="A0A1W4X9M2"/>
<feature type="region of interest" description="Disordered" evidence="4">
    <location>
        <begin position="87"/>
        <end position="141"/>
    </location>
</feature>
<dbReference type="GO" id="GO:0071013">
    <property type="term" value="C:catalytic step 2 spliceosome"/>
    <property type="evidence" value="ECO:0007669"/>
    <property type="project" value="TreeGrafter"/>
</dbReference>
<protein>
    <submittedName>
        <fullName evidence="6">Splicing factor ESS-2 homolog</fullName>
    </submittedName>
</protein>
<proteinExistence type="inferred from homology"/>
<organism evidence="5 6">
    <name type="scientific">Agrilus planipennis</name>
    <name type="common">Emerald ash borer</name>
    <name type="synonym">Agrilus marcopoli</name>
    <dbReference type="NCBI Taxonomy" id="224129"/>
    <lineage>
        <taxon>Eukaryota</taxon>
        <taxon>Metazoa</taxon>
        <taxon>Ecdysozoa</taxon>
        <taxon>Arthropoda</taxon>
        <taxon>Hexapoda</taxon>
        <taxon>Insecta</taxon>
        <taxon>Pterygota</taxon>
        <taxon>Neoptera</taxon>
        <taxon>Endopterygota</taxon>
        <taxon>Coleoptera</taxon>
        <taxon>Polyphaga</taxon>
        <taxon>Elateriformia</taxon>
        <taxon>Buprestoidea</taxon>
        <taxon>Buprestidae</taxon>
        <taxon>Agrilinae</taxon>
        <taxon>Agrilus</taxon>
    </lineage>
</organism>
<dbReference type="PANTHER" id="PTHR12940:SF0">
    <property type="entry name" value="SPLICING FACTOR ESS-2 HOMOLOG"/>
    <property type="match status" value="1"/>
</dbReference>
<keyword evidence="3" id="KW-0539">Nucleus</keyword>
<evidence type="ECO:0000313" key="6">
    <source>
        <dbReference type="RefSeq" id="XP_018329098.1"/>
    </source>
</evidence>
<name>A0A1W4X9M2_AGRPL</name>
<comment type="similarity">
    <text evidence="2">Belongs to the ESS2 family.</text>
</comment>